<protein>
    <recommendedName>
        <fullName evidence="2">FMN-binding protein</fullName>
    </recommendedName>
</protein>
<dbReference type="RefSeq" id="WP_353648796.1">
    <property type="nucleotide sequence ID" value="NZ_CP159218.1"/>
</dbReference>
<reference evidence="1" key="1">
    <citation type="submission" date="2024-05" db="EMBL/GenBank/DDBJ databases">
        <authorList>
            <person name="Cai S.Y."/>
            <person name="Jin L.M."/>
            <person name="Li H.R."/>
        </authorList>
    </citation>
    <scope>NUCLEOTIDE SEQUENCE</scope>
    <source>
        <strain evidence="1">A5-74</strain>
    </source>
</reference>
<evidence type="ECO:0008006" key="2">
    <source>
        <dbReference type="Google" id="ProtNLM"/>
    </source>
</evidence>
<sequence>MTQFKDGTYSATAEYNSPGGVQKVGVTLTLAGDVVTGSSLELFATGIAKAYQNLFQQNYSAQVTGKKIDTVQLGAVGGSSLTSGGFNDALKAIEEQAHA</sequence>
<dbReference type="EMBL" id="CP159218">
    <property type="protein sequence ID" value="XCG63181.1"/>
    <property type="molecule type" value="Genomic_DNA"/>
</dbReference>
<dbReference type="AlphaFoldDB" id="A0AAU8DPA0"/>
<proteinExistence type="predicted"/>
<accession>A0AAU8DPA0</accession>
<organism evidence="1">
    <name type="scientific">Nakamurella sp. A5-74</name>
    <dbReference type="NCBI Taxonomy" id="3158264"/>
    <lineage>
        <taxon>Bacteria</taxon>
        <taxon>Bacillati</taxon>
        <taxon>Actinomycetota</taxon>
        <taxon>Actinomycetes</taxon>
        <taxon>Nakamurellales</taxon>
        <taxon>Nakamurellaceae</taxon>
        <taxon>Nakamurella</taxon>
    </lineage>
</organism>
<gene>
    <name evidence="1" type="ORF">ABLG96_18550</name>
</gene>
<evidence type="ECO:0000313" key="1">
    <source>
        <dbReference type="EMBL" id="XCG63181.1"/>
    </source>
</evidence>
<name>A0AAU8DPA0_9ACTN</name>